<dbReference type="KEGG" id="chy:CHY_1673"/>
<keyword evidence="2" id="KW-1185">Reference proteome</keyword>
<evidence type="ECO:0000313" key="1">
    <source>
        <dbReference type="EMBL" id="ABB15963.1"/>
    </source>
</evidence>
<gene>
    <name evidence="1" type="ordered locus">CHY_1673</name>
</gene>
<proteinExistence type="predicted"/>
<dbReference type="HOGENOM" id="CLU_3306673_0_0_9"/>
<reference evidence="1 2" key="1">
    <citation type="journal article" date="2005" name="PLoS Genet.">
        <title>Life in hot carbon monoxide: the complete genome sequence of Carboxydothermus hydrogenoformans Z-2901.</title>
        <authorList>
            <person name="Wu M."/>
            <person name="Ren Q."/>
            <person name="Durkin A.S."/>
            <person name="Daugherty S.C."/>
            <person name="Brinkac L.M."/>
            <person name="Dodson R.J."/>
            <person name="Madupu R."/>
            <person name="Sullivan S.A."/>
            <person name="Kolonay J.F."/>
            <person name="Haft D.H."/>
            <person name="Nelson W.C."/>
            <person name="Tallon L.J."/>
            <person name="Jones K.M."/>
            <person name="Ulrich L.E."/>
            <person name="Gonzalez J.M."/>
            <person name="Zhulin I.B."/>
            <person name="Robb F.T."/>
            <person name="Eisen J.A."/>
        </authorList>
    </citation>
    <scope>NUCLEOTIDE SEQUENCE [LARGE SCALE GENOMIC DNA]</scope>
    <source>
        <strain evidence="2">ATCC BAA-161 / DSM 6008 / Z-2901</strain>
    </source>
</reference>
<evidence type="ECO:0000313" key="2">
    <source>
        <dbReference type="Proteomes" id="UP000002706"/>
    </source>
</evidence>
<name>Q3ABJ1_CARHZ</name>
<sequence>MEADDLKTDGVMFMELSLTFDDGKVFRSETIKEKILTAL</sequence>
<protein>
    <submittedName>
        <fullName evidence="1">Uncharacterized protein</fullName>
    </submittedName>
</protein>
<accession>Q3ABJ1</accession>
<dbReference type="EMBL" id="CP000141">
    <property type="protein sequence ID" value="ABB15963.1"/>
    <property type="molecule type" value="Genomic_DNA"/>
</dbReference>
<dbReference type="InParanoid" id="Q3ABJ1"/>
<organism evidence="1 2">
    <name type="scientific">Carboxydothermus hydrogenoformans (strain ATCC BAA-161 / DSM 6008 / Z-2901)</name>
    <dbReference type="NCBI Taxonomy" id="246194"/>
    <lineage>
        <taxon>Bacteria</taxon>
        <taxon>Bacillati</taxon>
        <taxon>Bacillota</taxon>
        <taxon>Clostridia</taxon>
        <taxon>Thermoanaerobacterales</taxon>
        <taxon>Thermoanaerobacteraceae</taxon>
        <taxon>Carboxydothermus</taxon>
    </lineage>
</organism>
<dbReference type="AlphaFoldDB" id="Q3ABJ1"/>
<dbReference type="STRING" id="246194.CHY_1673"/>
<dbReference type="Proteomes" id="UP000002706">
    <property type="component" value="Chromosome"/>
</dbReference>